<dbReference type="InterPro" id="IPR012337">
    <property type="entry name" value="RNaseH-like_sf"/>
</dbReference>
<evidence type="ECO:0000259" key="1">
    <source>
        <dbReference type="Pfam" id="PF13482"/>
    </source>
</evidence>
<dbReference type="RefSeq" id="WP_036158324.1">
    <property type="nucleotide sequence ID" value="NZ_AVCX01000001.1"/>
</dbReference>
<dbReference type="OrthoDB" id="9790530at2"/>
<dbReference type="GO" id="GO:0004527">
    <property type="term" value="F:exonuclease activity"/>
    <property type="evidence" value="ECO:0007669"/>
    <property type="project" value="UniProtKB-KW"/>
</dbReference>
<name>A0A0A3IFR6_9BACI</name>
<dbReference type="Pfam" id="PF13482">
    <property type="entry name" value="RNase_H_2"/>
    <property type="match status" value="1"/>
</dbReference>
<dbReference type="PANTHER" id="PTHR38462">
    <property type="entry name" value="EXONUCLEASE-LIKE PROTEIN"/>
    <property type="match status" value="1"/>
</dbReference>
<evidence type="ECO:0000313" key="2">
    <source>
        <dbReference type="EMBL" id="KGR81668.1"/>
    </source>
</evidence>
<proteinExistence type="predicted"/>
<keyword evidence="2" id="KW-0540">Nuclease</keyword>
<dbReference type="AlphaFoldDB" id="A0A0A3IFR6"/>
<dbReference type="Gene3D" id="3.30.420.10">
    <property type="entry name" value="Ribonuclease H-like superfamily/Ribonuclease H"/>
    <property type="match status" value="1"/>
</dbReference>
<dbReference type="InterPro" id="IPR038720">
    <property type="entry name" value="YprB_RNase_H-like_dom"/>
</dbReference>
<dbReference type="Proteomes" id="UP000030437">
    <property type="component" value="Unassembled WGS sequence"/>
</dbReference>
<keyword evidence="3" id="KW-1185">Reference proteome</keyword>
<dbReference type="EMBL" id="JPVP01000060">
    <property type="protein sequence ID" value="KGR81668.1"/>
    <property type="molecule type" value="Genomic_DNA"/>
</dbReference>
<keyword evidence="2" id="KW-0378">Hydrolase</keyword>
<dbReference type="SUPFAM" id="SSF48452">
    <property type="entry name" value="TPR-like"/>
    <property type="match status" value="1"/>
</dbReference>
<organism evidence="2 3">
    <name type="scientific">Lysinibacillus odysseyi 34hs-1 = NBRC 100172</name>
    <dbReference type="NCBI Taxonomy" id="1220589"/>
    <lineage>
        <taxon>Bacteria</taxon>
        <taxon>Bacillati</taxon>
        <taxon>Bacillota</taxon>
        <taxon>Bacilli</taxon>
        <taxon>Bacillales</taxon>
        <taxon>Bacillaceae</taxon>
        <taxon>Lysinibacillus</taxon>
    </lineage>
</organism>
<dbReference type="SUPFAM" id="SSF53098">
    <property type="entry name" value="Ribonuclease H-like"/>
    <property type="match status" value="1"/>
</dbReference>
<sequence length="415" mass="48403">MSYENKILQMKKMLGKKTETKQEKSAFIKPDQPQYVDQWQRAGLTLVENDFGVLFKRVVTYPLTYRHGHYELQQLFDAIRLWEQSGREHPYAVTADETLIFFDTETTGLKGVGTHIFLLGFLETDGEEFTLTQYVLADPSNEAALLFESRLWQKKATIVTYNGKSFDWPQLETRWTLNQTYIPKLRPQKQIDLLHSTKRLWKNDLEKMKLTAIEQEKLGFHRQGDIPGFLAPIIYLDAVKSGQADALIKVLHHNEWDLLSLITLYIHSTQLLFQKEVNDSAVTYTNIGKWYNDLKQKNTGIDVLTAVTERFDPTDTGLAHYYLAMEQKRASQYEQAVKSLIKALPAVDIPHQIKAYEQLAIITEHHLRDYEEAKVYTQTGMQLIGRHEKWSALQKEKYHSAWEKRLHRITNKLNK</sequence>
<feature type="domain" description="YprB ribonuclease H-like" evidence="1">
    <location>
        <begin position="100"/>
        <end position="267"/>
    </location>
</feature>
<dbReference type="PANTHER" id="PTHR38462:SF1">
    <property type="entry name" value="YPRB RIBONUCLEASE H-LIKE DOMAIN-CONTAINING PROTEIN"/>
    <property type="match status" value="1"/>
</dbReference>
<dbReference type="STRING" id="1220589.CD32_20185"/>
<dbReference type="InterPro" id="IPR011990">
    <property type="entry name" value="TPR-like_helical_dom_sf"/>
</dbReference>
<protein>
    <submittedName>
        <fullName evidence="2">Exonuclease</fullName>
    </submittedName>
</protein>
<dbReference type="InterPro" id="IPR036397">
    <property type="entry name" value="RNaseH_sf"/>
</dbReference>
<evidence type="ECO:0000313" key="3">
    <source>
        <dbReference type="Proteomes" id="UP000030437"/>
    </source>
</evidence>
<dbReference type="eggNOG" id="COG3359">
    <property type="taxonomic scope" value="Bacteria"/>
</dbReference>
<dbReference type="Gene3D" id="1.25.40.10">
    <property type="entry name" value="Tetratricopeptide repeat domain"/>
    <property type="match status" value="1"/>
</dbReference>
<keyword evidence="2" id="KW-0269">Exonuclease</keyword>
<accession>A0A0A3IFR6</accession>
<gene>
    <name evidence="2" type="ORF">CD32_20185</name>
</gene>
<comment type="caution">
    <text evidence="2">The sequence shown here is derived from an EMBL/GenBank/DDBJ whole genome shotgun (WGS) entry which is preliminary data.</text>
</comment>
<reference evidence="2 3" key="1">
    <citation type="submission" date="2014-02" db="EMBL/GenBank/DDBJ databases">
        <title>Draft genome sequence of Lysinibacillus odysseyi NBRC 100172.</title>
        <authorList>
            <person name="Zhang F."/>
            <person name="Wang G."/>
            <person name="Zhang L."/>
        </authorList>
    </citation>
    <scope>NUCLEOTIDE SEQUENCE [LARGE SCALE GENOMIC DNA]</scope>
    <source>
        <strain evidence="2 3">NBRC 100172</strain>
    </source>
</reference>
<dbReference type="GO" id="GO:0003676">
    <property type="term" value="F:nucleic acid binding"/>
    <property type="evidence" value="ECO:0007669"/>
    <property type="project" value="InterPro"/>
</dbReference>